<dbReference type="Gene3D" id="1.10.10.10">
    <property type="entry name" value="Winged helix-like DNA-binding domain superfamily/Winged helix DNA-binding domain"/>
    <property type="match status" value="2"/>
</dbReference>
<dbReference type="InterPro" id="IPR036390">
    <property type="entry name" value="WH_DNA-bd_sf"/>
</dbReference>
<evidence type="ECO:0000313" key="2">
    <source>
        <dbReference type="EMBL" id="NDV62350.1"/>
    </source>
</evidence>
<dbReference type="AlphaFoldDB" id="A0A6B2M3W4"/>
<dbReference type="InterPro" id="IPR007432">
    <property type="entry name" value="DUF480"/>
</dbReference>
<protein>
    <submittedName>
        <fullName evidence="2">DUF480 domain-containing protein</fullName>
    </submittedName>
</protein>
<gene>
    <name evidence="2" type="ORF">G0Q06_07810</name>
</gene>
<dbReference type="InterPro" id="IPR036388">
    <property type="entry name" value="WH-like_DNA-bd_sf"/>
</dbReference>
<dbReference type="SUPFAM" id="SSF46785">
    <property type="entry name" value="Winged helix' DNA-binding domain"/>
    <property type="match status" value="2"/>
</dbReference>
<keyword evidence="3" id="KW-1185">Reference proteome</keyword>
<proteinExistence type="inferred from homology"/>
<dbReference type="Pfam" id="PF04337">
    <property type="entry name" value="DUF480"/>
    <property type="match status" value="1"/>
</dbReference>
<dbReference type="EMBL" id="JAAGNX010000002">
    <property type="protein sequence ID" value="NDV62350.1"/>
    <property type="molecule type" value="Genomic_DNA"/>
</dbReference>
<dbReference type="RefSeq" id="WP_163964151.1">
    <property type="nucleotide sequence ID" value="NZ_JAAGNX010000002.1"/>
</dbReference>
<evidence type="ECO:0000256" key="1">
    <source>
        <dbReference type="HAMAP-Rule" id="MF_01584"/>
    </source>
</evidence>
<dbReference type="Proteomes" id="UP000478417">
    <property type="component" value="Unassembled WGS sequence"/>
</dbReference>
<accession>A0A6B2M3W4</accession>
<comment type="similarity">
    <text evidence="1">Belongs to the UPF0502 family.</text>
</comment>
<dbReference type="HAMAP" id="MF_01584">
    <property type="entry name" value="UPF0502"/>
    <property type="match status" value="1"/>
</dbReference>
<evidence type="ECO:0000313" key="3">
    <source>
        <dbReference type="Proteomes" id="UP000478417"/>
    </source>
</evidence>
<dbReference type="PANTHER" id="PTHR38768:SF1">
    <property type="entry name" value="UPF0502 PROTEIN YCEH"/>
    <property type="match status" value="1"/>
</dbReference>
<dbReference type="PANTHER" id="PTHR38768">
    <property type="entry name" value="UPF0502 PROTEIN YCEH"/>
    <property type="match status" value="1"/>
</dbReference>
<organism evidence="2 3">
    <name type="scientific">Oceanipulchritudo coccoides</name>
    <dbReference type="NCBI Taxonomy" id="2706888"/>
    <lineage>
        <taxon>Bacteria</taxon>
        <taxon>Pseudomonadati</taxon>
        <taxon>Verrucomicrobiota</taxon>
        <taxon>Opitutia</taxon>
        <taxon>Puniceicoccales</taxon>
        <taxon>Oceanipulchritudinaceae</taxon>
        <taxon>Oceanipulchritudo</taxon>
    </lineage>
</organism>
<name>A0A6B2M3W4_9BACT</name>
<sequence>MELNAIEARVLGALMEKAKTTPEYYPLTLNSLISACNQKTSRDPVTDYDEEEVSGAIETLREKHLAMRVDMAGSRTAKFRENASVTWELRKEEYALLTALLLRGPQTPGQLRQRTERIYPFAELPQVTDWLHRMENREDEPHTLVQSVGRTPGGKEIRYLHTLVPGLENFEAPVEKVERTNIPVPTGSSRLDNIEETLANLQSKVAHLEKLIDDITS</sequence>
<reference evidence="2 3" key="1">
    <citation type="submission" date="2020-02" db="EMBL/GenBank/DDBJ databases">
        <title>Albibacoteraceae fam. nov., the first described family within the subdivision 4 Verrucomicrobia.</title>
        <authorList>
            <person name="Xi F."/>
        </authorList>
    </citation>
    <scope>NUCLEOTIDE SEQUENCE [LARGE SCALE GENOMIC DNA]</scope>
    <source>
        <strain evidence="2 3">CK1056</strain>
    </source>
</reference>
<comment type="caution">
    <text evidence="2">The sequence shown here is derived from an EMBL/GenBank/DDBJ whole genome shotgun (WGS) entry which is preliminary data.</text>
</comment>